<evidence type="ECO:0000313" key="2">
    <source>
        <dbReference type="Proteomes" id="UP000046392"/>
    </source>
</evidence>
<reference evidence="3" key="1">
    <citation type="submission" date="2017-02" db="UniProtKB">
        <authorList>
            <consortium name="WormBaseParasite"/>
        </authorList>
    </citation>
    <scope>IDENTIFICATION</scope>
</reference>
<proteinExistence type="predicted"/>
<dbReference type="Proteomes" id="UP000046392">
    <property type="component" value="Unplaced"/>
</dbReference>
<dbReference type="SUPFAM" id="SSF143990">
    <property type="entry name" value="YbiA-like"/>
    <property type="match status" value="1"/>
</dbReference>
<dbReference type="InterPro" id="IPR037238">
    <property type="entry name" value="YbiA-like_sf"/>
</dbReference>
<feature type="compositionally biased region" description="Polar residues" evidence="1">
    <location>
        <begin position="33"/>
        <end position="44"/>
    </location>
</feature>
<dbReference type="WBParaSite" id="SPAL_0001704400.1">
    <property type="protein sequence ID" value="SPAL_0001704400.1"/>
    <property type="gene ID" value="SPAL_0001704400"/>
</dbReference>
<evidence type="ECO:0000313" key="3">
    <source>
        <dbReference type="WBParaSite" id="SPAL_0001704400.1"/>
    </source>
</evidence>
<name>A0A0N5CGR9_STREA</name>
<keyword evidence="2" id="KW-1185">Reference proteome</keyword>
<evidence type="ECO:0000256" key="1">
    <source>
        <dbReference type="SAM" id="MobiDB-lite"/>
    </source>
</evidence>
<sequence length="307" mass="35918">MPFFKDAFNNNDTTSEPVGNDAVLFTDYMNISTNMNGENQSNGPPTEVVNKPPPPTTTTKRRFGIIRRTIFKVNRPPQKVFRRRKVVYNNRWDEEADINLRESPIPGGIRTLNFKIEPSNVVCIEDASSIYSSVHKVNKLRYHDIFFRSVDEGYQYYKLLHLCNKPFTFPAQAKSRTSIQRSYVKRCLAENNKTRVDVVRWRQEKGLKILFELTCQKFIQNPDLYRIMKEDKNKLILHVHGEDNYDACGRIEDLQMWLQENLHREINIPVTNDLGNLQLFPRISTGKNIQGIIIMLVRQYLEENESC</sequence>
<protein>
    <submittedName>
        <fullName evidence="3">NADAR domain-containing protein</fullName>
    </submittedName>
</protein>
<organism evidence="2 3">
    <name type="scientific">Strongyloides papillosus</name>
    <name type="common">Intestinal threadworm</name>
    <dbReference type="NCBI Taxonomy" id="174720"/>
    <lineage>
        <taxon>Eukaryota</taxon>
        <taxon>Metazoa</taxon>
        <taxon>Ecdysozoa</taxon>
        <taxon>Nematoda</taxon>
        <taxon>Chromadorea</taxon>
        <taxon>Rhabditida</taxon>
        <taxon>Tylenchina</taxon>
        <taxon>Panagrolaimomorpha</taxon>
        <taxon>Strongyloidoidea</taxon>
        <taxon>Strongyloididae</taxon>
        <taxon>Strongyloides</taxon>
    </lineage>
</organism>
<dbReference type="AlphaFoldDB" id="A0A0N5CGR9"/>
<dbReference type="Gene3D" id="1.10.357.40">
    <property type="entry name" value="YbiA-like"/>
    <property type="match status" value="1"/>
</dbReference>
<feature type="region of interest" description="Disordered" evidence="1">
    <location>
        <begin position="33"/>
        <end position="60"/>
    </location>
</feature>
<accession>A0A0N5CGR9</accession>